<comment type="caution">
    <text evidence="1">The sequence shown here is derived from an EMBL/GenBank/DDBJ whole genome shotgun (WGS) entry which is preliminary data.</text>
</comment>
<organism evidence="1 2">
    <name type="scientific">Candidatus Pantoea formicae</name>
    <dbReference type="NCBI Taxonomy" id="2608355"/>
    <lineage>
        <taxon>Bacteria</taxon>
        <taxon>Pseudomonadati</taxon>
        <taxon>Pseudomonadota</taxon>
        <taxon>Gammaproteobacteria</taxon>
        <taxon>Enterobacterales</taxon>
        <taxon>Erwiniaceae</taxon>
        <taxon>Pantoea</taxon>
    </lineage>
</organism>
<evidence type="ECO:0000313" key="1">
    <source>
        <dbReference type="EMBL" id="NIF03578.1"/>
    </source>
</evidence>
<gene>
    <name evidence="1" type="ORF">F3J38_26610</name>
</gene>
<proteinExistence type="predicted"/>
<evidence type="ECO:0000313" key="2">
    <source>
        <dbReference type="Proteomes" id="UP000780690"/>
    </source>
</evidence>
<reference evidence="1 2" key="1">
    <citation type="journal article" date="2019" name="bioRxiv">
        <title>Bacteria contribute to plant secondary compound degradation in a generalist herbivore system.</title>
        <authorList>
            <person name="Francoeur C.B."/>
            <person name="Khadempour L."/>
            <person name="Moreira-Soto R.D."/>
            <person name="Gotting K."/>
            <person name="Book A.J."/>
            <person name="Pinto-Tomas A.A."/>
            <person name="Keefover-Ring K."/>
            <person name="Currie C.R."/>
        </authorList>
    </citation>
    <scope>NUCLEOTIDE SEQUENCE [LARGE SCALE GENOMIC DNA]</scope>
    <source>
        <strain evidence="1 2">Acro-805</strain>
    </source>
</reference>
<keyword evidence="2" id="KW-1185">Reference proteome</keyword>
<dbReference type="EMBL" id="VWXD01000018">
    <property type="protein sequence ID" value="NIF03578.1"/>
    <property type="molecule type" value="Genomic_DNA"/>
</dbReference>
<accession>A0ABX0R6C7</accession>
<name>A0ABX0R6C7_9GAMM</name>
<dbReference type="RefSeq" id="WP_167144165.1">
    <property type="nucleotide sequence ID" value="NZ_VWXD01000018.1"/>
</dbReference>
<protein>
    <submittedName>
        <fullName evidence="1">Uncharacterized protein</fullName>
    </submittedName>
</protein>
<dbReference type="Proteomes" id="UP000780690">
    <property type="component" value="Unassembled WGS sequence"/>
</dbReference>
<sequence length="86" mass="9560">MSSQSIQLVRAIADIAIALEFTDENLINPDVAIEMQESISGTLQSLDEVNRKEIADIFESISTHYNGEIEKYVRSLPINYGIKSGD</sequence>